<keyword evidence="1" id="KW-0472">Membrane</keyword>
<accession>A0A0R1MQW9</accession>
<dbReference type="AlphaFoldDB" id="A0A0R1MQW9"/>
<dbReference type="OrthoDB" id="5695313at2"/>
<proteinExistence type="predicted"/>
<organism evidence="2 3">
    <name type="scientific">Liquorilactobacillus hordei DSM 19519</name>
    <dbReference type="NCBI Taxonomy" id="1423759"/>
    <lineage>
        <taxon>Bacteria</taxon>
        <taxon>Bacillati</taxon>
        <taxon>Bacillota</taxon>
        <taxon>Bacilli</taxon>
        <taxon>Lactobacillales</taxon>
        <taxon>Lactobacillaceae</taxon>
        <taxon>Liquorilactobacillus</taxon>
    </lineage>
</organism>
<keyword evidence="3" id="KW-1185">Reference proteome</keyword>
<protein>
    <recommendedName>
        <fullName evidence="4">Integral membrane protein</fullName>
    </recommendedName>
</protein>
<feature type="transmembrane region" description="Helical" evidence="1">
    <location>
        <begin position="190"/>
        <end position="206"/>
    </location>
</feature>
<comment type="caution">
    <text evidence="2">The sequence shown here is derived from an EMBL/GenBank/DDBJ whole genome shotgun (WGS) entry which is preliminary data.</text>
</comment>
<sequence length="515" mass="59112">MNTIHNLGYKIINIFWRILFAMTLYFAWTSPNIILGDNSTFGTSTTWLTTYAIIIIIALIVSIIVFPKVKNSFSFIFLRKQYITAPLFFLLIIILQILFVYYVHPVSGFDAGMLHYAAVNPKHVLEPNVAAYYSLNRNNLPITLLMRWIIVQTGYSSWIFFDYITLILVDLSAILNILCVALIRRKALGTAIYMHCAWLLFFPSIIMPYTDAWSLPLVSLFILCYCIMIKKNLHFIFKTLAAILFGLTIICAYFIKPSAIIPVIAMILIELLSLTVRKEHFSILRLVQIVILLSIISGSALSTYKITGNAIDEQRYIKIQAWRSIPAIHFMSMGVYGDGGYDANQALEMAVLPTKKQKTEYSKKMLFRRLKQLGAFGYLKFIVKKQSNNTADGTFGWLKEGHFFRENQKPTTKTISGKLKNFIYLYGNNIADFRFMAQAWWICILSIIALGYENWKFRDFLKLSLVGGFIFLLLFEGGRSRYIIQYLPVILLLATTSFAPAVARARRIADWARRK</sequence>
<feature type="transmembrane region" description="Helical" evidence="1">
    <location>
        <begin position="212"/>
        <end position="228"/>
    </location>
</feature>
<dbReference type="STRING" id="1423759.FC92_GL001855"/>
<dbReference type="EMBL" id="AZDX01000006">
    <property type="protein sequence ID" value="KRL07466.1"/>
    <property type="molecule type" value="Genomic_DNA"/>
</dbReference>
<feature type="transmembrane region" description="Helical" evidence="1">
    <location>
        <begin position="483"/>
        <end position="505"/>
    </location>
</feature>
<feature type="transmembrane region" description="Helical" evidence="1">
    <location>
        <begin position="48"/>
        <end position="66"/>
    </location>
</feature>
<feature type="transmembrane region" description="Helical" evidence="1">
    <location>
        <begin position="283"/>
        <end position="304"/>
    </location>
</feature>
<evidence type="ECO:0000313" key="3">
    <source>
        <dbReference type="Proteomes" id="UP000051448"/>
    </source>
</evidence>
<feature type="transmembrane region" description="Helical" evidence="1">
    <location>
        <begin position="87"/>
        <end position="104"/>
    </location>
</feature>
<feature type="transmembrane region" description="Helical" evidence="1">
    <location>
        <begin position="7"/>
        <end position="28"/>
    </location>
</feature>
<feature type="transmembrane region" description="Helical" evidence="1">
    <location>
        <begin position="460"/>
        <end position="477"/>
    </location>
</feature>
<dbReference type="Proteomes" id="UP000051448">
    <property type="component" value="Unassembled WGS sequence"/>
</dbReference>
<evidence type="ECO:0000313" key="2">
    <source>
        <dbReference type="EMBL" id="KRL07466.1"/>
    </source>
</evidence>
<dbReference type="PATRIC" id="fig|1423759.3.peg.1938"/>
<dbReference type="RefSeq" id="WP_057869108.1">
    <property type="nucleotide sequence ID" value="NZ_AZDX01000006.1"/>
</dbReference>
<keyword evidence="1" id="KW-1133">Transmembrane helix</keyword>
<gene>
    <name evidence="2" type="ORF">FC92_GL001855</name>
</gene>
<feature type="transmembrane region" description="Helical" evidence="1">
    <location>
        <begin position="261"/>
        <end position="276"/>
    </location>
</feature>
<feature type="transmembrane region" description="Helical" evidence="1">
    <location>
        <begin position="163"/>
        <end position="183"/>
    </location>
</feature>
<dbReference type="GeneID" id="98310842"/>
<reference evidence="2 3" key="1">
    <citation type="journal article" date="2015" name="Genome Announc.">
        <title>Expanding the biotechnology potential of lactobacilli through comparative genomics of 213 strains and associated genera.</title>
        <authorList>
            <person name="Sun Z."/>
            <person name="Harris H.M."/>
            <person name="McCann A."/>
            <person name="Guo C."/>
            <person name="Argimon S."/>
            <person name="Zhang W."/>
            <person name="Yang X."/>
            <person name="Jeffery I.B."/>
            <person name="Cooney J.C."/>
            <person name="Kagawa T.F."/>
            <person name="Liu W."/>
            <person name="Song Y."/>
            <person name="Salvetti E."/>
            <person name="Wrobel A."/>
            <person name="Rasinkangas P."/>
            <person name="Parkhill J."/>
            <person name="Rea M.C."/>
            <person name="O'Sullivan O."/>
            <person name="Ritari J."/>
            <person name="Douillard F.P."/>
            <person name="Paul Ross R."/>
            <person name="Yang R."/>
            <person name="Briner A.E."/>
            <person name="Felis G.E."/>
            <person name="de Vos W.M."/>
            <person name="Barrangou R."/>
            <person name="Klaenhammer T.R."/>
            <person name="Caufield P.W."/>
            <person name="Cui Y."/>
            <person name="Zhang H."/>
            <person name="O'Toole P.W."/>
        </authorList>
    </citation>
    <scope>NUCLEOTIDE SEQUENCE [LARGE SCALE GENOMIC DNA]</scope>
    <source>
        <strain evidence="2 3">DSM 19519</strain>
    </source>
</reference>
<name>A0A0R1MQW9_9LACO</name>
<evidence type="ECO:0000256" key="1">
    <source>
        <dbReference type="SAM" id="Phobius"/>
    </source>
</evidence>
<evidence type="ECO:0008006" key="4">
    <source>
        <dbReference type="Google" id="ProtNLM"/>
    </source>
</evidence>
<keyword evidence="1" id="KW-0812">Transmembrane</keyword>
<feature type="transmembrane region" description="Helical" evidence="1">
    <location>
        <begin position="435"/>
        <end position="453"/>
    </location>
</feature>
<dbReference type="NCBIfam" id="TIGR03766">
    <property type="entry name" value="TIGR03766 family XrtG-associated glycosyltransferase"/>
    <property type="match status" value="1"/>
</dbReference>
<dbReference type="InterPro" id="IPR021200">
    <property type="entry name" value="CHIM_prot"/>
</dbReference>
<feature type="transmembrane region" description="Helical" evidence="1">
    <location>
        <begin position="235"/>
        <end position="255"/>
    </location>
</feature>